<keyword evidence="2" id="KW-1185">Reference proteome</keyword>
<accession>A0AAE9EEY1</accession>
<sequence>MIQRLTNGKLTRKGNDYIVVDNEAAKTNSEIPLGVRRRFGDEQCDDGRRSGSLTDARRQQRLSNIRADTLVHQLYRAIEYVIQIARKLAKGIPRLAKNHKNCRVAASSLKDYVILPEPAQFEGELEFLVGRVGGDVESMYRVVEKASCICLQKVRVFHLIDTSFSL</sequence>
<name>A0AAE9EEY1_CAEBR</name>
<organism evidence="1 2">
    <name type="scientific">Caenorhabditis briggsae</name>
    <dbReference type="NCBI Taxonomy" id="6238"/>
    <lineage>
        <taxon>Eukaryota</taxon>
        <taxon>Metazoa</taxon>
        <taxon>Ecdysozoa</taxon>
        <taxon>Nematoda</taxon>
        <taxon>Chromadorea</taxon>
        <taxon>Rhabditida</taxon>
        <taxon>Rhabditina</taxon>
        <taxon>Rhabditomorpha</taxon>
        <taxon>Rhabditoidea</taxon>
        <taxon>Rhabditidae</taxon>
        <taxon>Peloderinae</taxon>
        <taxon>Caenorhabditis</taxon>
    </lineage>
</organism>
<evidence type="ECO:0000313" key="2">
    <source>
        <dbReference type="Proteomes" id="UP000829354"/>
    </source>
</evidence>
<proteinExistence type="predicted"/>
<dbReference type="EMBL" id="CP092621">
    <property type="protein sequence ID" value="UMM20499.1"/>
    <property type="molecule type" value="Genomic_DNA"/>
</dbReference>
<dbReference type="Proteomes" id="UP000829354">
    <property type="component" value="Chromosome II"/>
</dbReference>
<dbReference type="AlphaFoldDB" id="A0AAE9EEY1"/>
<gene>
    <name evidence="1" type="ORF">L5515_015753</name>
</gene>
<protein>
    <submittedName>
        <fullName evidence="1">Uncharacterized protein</fullName>
    </submittedName>
</protein>
<reference evidence="1 2" key="1">
    <citation type="submission" date="2022-04" db="EMBL/GenBank/DDBJ databases">
        <title>Chromosome-level reference genomes for two strains of Caenorhabditis briggsae: an improved platform for comparative genomics.</title>
        <authorList>
            <person name="Stevens L."/>
            <person name="Andersen E."/>
        </authorList>
    </citation>
    <scope>NUCLEOTIDE SEQUENCE [LARGE SCALE GENOMIC DNA]</scope>
    <source>
        <strain evidence="1">VX34</strain>
        <tissue evidence="1">Whole-organism</tissue>
    </source>
</reference>
<evidence type="ECO:0000313" key="1">
    <source>
        <dbReference type="EMBL" id="UMM20499.1"/>
    </source>
</evidence>